<dbReference type="Gene3D" id="3.30.460.10">
    <property type="entry name" value="Beta Polymerase, domain 2"/>
    <property type="match status" value="1"/>
</dbReference>
<evidence type="ECO:0000256" key="5">
    <source>
        <dbReference type="ARBA" id="ARBA00022723"/>
    </source>
</evidence>
<proteinExistence type="inferred from homology"/>
<keyword evidence="4" id="KW-0548">Nucleotidyltransferase</keyword>
<evidence type="ECO:0000259" key="9">
    <source>
        <dbReference type="Pfam" id="PF01743"/>
    </source>
</evidence>
<keyword evidence="6" id="KW-0547">Nucleotide-binding</keyword>
<organism evidence="11 12">
    <name type="scientific">Tropicimonas omnivorans</name>
    <dbReference type="NCBI Taxonomy" id="3075590"/>
    <lineage>
        <taxon>Bacteria</taxon>
        <taxon>Pseudomonadati</taxon>
        <taxon>Pseudomonadota</taxon>
        <taxon>Alphaproteobacteria</taxon>
        <taxon>Rhodobacterales</taxon>
        <taxon>Roseobacteraceae</taxon>
        <taxon>Tropicimonas</taxon>
    </lineage>
</organism>
<evidence type="ECO:0000313" key="11">
    <source>
        <dbReference type="EMBL" id="MDT0681504.1"/>
    </source>
</evidence>
<protein>
    <submittedName>
        <fullName evidence="11">CCA tRNA nucleotidyltransferase</fullName>
    </submittedName>
</protein>
<evidence type="ECO:0000256" key="4">
    <source>
        <dbReference type="ARBA" id="ARBA00022695"/>
    </source>
</evidence>
<keyword evidence="8" id="KW-0694">RNA-binding</keyword>
<keyword evidence="5" id="KW-0479">Metal-binding</keyword>
<dbReference type="InterPro" id="IPR002646">
    <property type="entry name" value="PolA_pol_head_dom"/>
</dbReference>
<reference evidence="11 12" key="1">
    <citation type="submission" date="2023-09" db="EMBL/GenBank/DDBJ databases">
        <authorList>
            <person name="Rey-Velasco X."/>
        </authorList>
    </citation>
    <scope>NUCLEOTIDE SEQUENCE [LARGE SCALE GENOMIC DNA]</scope>
    <source>
        <strain evidence="11 12">F158</strain>
    </source>
</reference>
<dbReference type="InterPro" id="IPR050264">
    <property type="entry name" value="Bact_CCA-adding_enz_type3_sf"/>
</dbReference>
<keyword evidence="7" id="KW-0460">Magnesium</keyword>
<dbReference type="CDD" id="cd05398">
    <property type="entry name" value="NT_ClassII-CCAase"/>
    <property type="match status" value="1"/>
</dbReference>
<dbReference type="PANTHER" id="PTHR46173">
    <property type="entry name" value="CCA TRNA NUCLEOTIDYLTRANSFERASE 1, MITOCHONDRIAL"/>
    <property type="match status" value="1"/>
</dbReference>
<dbReference type="InterPro" id="IPR032828">
    <property type="entry name" value="PolyA_RNA-bd"/>
</dbReference>
<gene>
    <name evidence="11" type="ORF">RM543_02310</name>
</gene>
<dbReference type="PANTHER" id="PTHR46173:SF1">
    <property type="entry name" value="CCA TRNA NUCLEOTIDYLTRANSFERASE 1, MITOCHONDRIAL"/>
    <property type="match status" value="1"/>
</dbReference>
<evidence type="ECO:0000256" key="6">
    <source>
        <dbReference type="ARBA" id="ARBA00022741"/>
    </source>
</evidence>
<accession>A0ABU3DCR4</accession>
<dbReference type="Pfam" id="PF12627">
    <property type="entry name" value="PolyA_pol_RNAbd"/>
    <property type="match status" value="1"/>
</dbReference>
<keyword evidence="3" id="KW-0819">tRNA processing</keyword>
<evidence type="ECO:0000256" key="3">
    <source>
        <dbReference type="ARBA" id="ARBA00022694"/>
    </source>
</evidence>
<dbReference type="SUPFAM" id="SSF81301">
    <property type="entry name" value="Nucleotidyltransferase"/>
    <property type="match status" value="1"/>
</dbReference>
<dbReference type="Pfam" id="PF01743">
    <property type="entry name" value="PolyA_pol"/>
    <property type="match status" value="1"/>
</dbReference>
<comment type="similarity">
    <text evidence="8">Belongs to the tRNA nucleotidyltransferase/poly(A) polymerase family.</text>
</comment>
<name>A0ABU3DCR4_9RHOB</name>
<keyword evidence="12" id="KW-1185">Reference proteome</keyword>
<keyword evidence="2 8" id="KW-0808">Transferase</keyword>
<evidence type="ECO:0000256" key="2">
    <source>
        <dbReference type="ARBA" id="ARBA00022679"/>
    </source>
</evidence>
<comment type="caution">
    <text evidence="11">The sequence shown here is derived from an EMBL/GenBank/DDBJ whole genome shotgun (WGS) entry which is preliminary data.</text>
</comment>
<evidence type="ECO:0000313" key="12">
    <source>
        <dbReference type="Proteomes" id="UP001265259"/>
    </source>
</evidence>
<dbReference type="EMBL" id="JAVRHL010000001">
    <property type="protein sequence ID" value="MDT0681504.1"/>
    <property type="molecule type" value="Genomic_DNA"/>
</dbReference>
<sequence length="375" mass="39550">MSDPALLAVTGALEAAGHRALLVGGCVRDALIGRRGGDVDIATDARPEETVHALEAAGLKAVPTGFEHGTVTAVAEGRGFEITTFRRDVETDGRHARVTFSDDPADDAARRDFTMNALYATPGGDVLDPLGTGLGDLAARHVRFVGVAAERAREDYLRILRFFRFHAWYADPAGGINADALDACARHAEGLEGISRERIGSEFMRLLAAPDPGPAVAAMAGCGVLGRILPGADPEALPRLVHLGECDPIVRLASLGGEDVADRLRLSKAESRRLRAITDAAREEERPAVLGYRLGAADGLPALRLRAALIGTHPAPGSEAAVSEGAAARFPVTARDLMPAWEGRALGERIAELEQRWIDSGFALSREALLASGEG</sequence>
<evidence type="ECO:0000256" key="1">
    <source>
        <dbReference type="ARBA" id="ARBA00001946"/>
    </source>
</evidence>
<dbReference type="Gene3D" id="1.10.3090.10">
    <property type="entry name" value="cca-adding enzyme, domain 2"/>
    <property type="match status" value="1"/>
</dbReference>
<feature type="domain" description="Poly A polymerase head" evidence="9">
    <location>
        <begin position="21"/>
        <end position="143"/>
    </location>
</feature>
<evidence type="ECO:0000259" key="10">
    <source>
        <dbReference type="Pfam" id="PF12627"/>
    </source>
</evidence>
<dbReference type="SUPFAM" id="SSF81891">
    <property type="entry name" value="Poly A polymerase C-terminal region-like"/>
    <property type="match status" value="1"/>
</dbReference>
<feature type="domain" description="tRNA nucleotidyltransferase/poly(A) polymerase RNA and SrmB- binding" evidence="10">
    <location>
        <begin position="177"/>
        <end position="233"/>
    </location>
</feature>
<dbReference type="InterPro" id="IPR043519">
    <property type="entry name" value="NT_sf"/>
</dbReference>
<dbReference type="Proteomes" id="UP001265259">
    <property type="component" value="Unassembled WGS sequence"/>
</dbReference>
<comment type="cofactor">
    <cofactor evidence="1">
        <name>Mg(2+)</name>
        <dbReference type="ChEBI" id="CHEBI:18420"/>
    </cofactor>
</comment>
<evidence type="ECO:0000256" key="8">
    <source>
        <dbReference type="RuleBase" id="RU003953"/>
    </source>
</evidence>
<evidence type="ECO:0000256" key="7">
    <source>
        <dbReference type="ARBA" id="ARBA00022842"/>
    </source>
</evidence>